<dbReference type="InterPro" id="IPR019557">
    <property type="entry name" value="AminoTfrase-like_pln_mobile"/>
</dbReference>
<evidence type="ECO:0000313" key="2">
    <source>
        <dbReference type="EMBL" id="KAA3470159.1"/>
    </source>
</evidence>
<accession>A0A5B6VLK9</accession>
<comment type="caution">
    <text evidence="2">The sequence shown here is derived from an EMBL/GenBank/DDBJ whole genome shotgun (WGS) entry which is preliminary data.</text>
</comment>
<reference evidence="3" key="1">
    <citation type="journal article" date="2019" name="Plant Biotechnol. J.">
        <title>Genome sequencing of the Australian wild diploid species Gossypium australe highlights disease resistance and delayed gland morphogenesis.</title>
        <authorList>
            <person name="Cai Y."/>
            <person name="Cai X."/>
            <person name="Wang Q."/>
            <person name="Wang P."/>
            <person name="Zhang Y."/>
            <person name="Cai C."/>
            <person name="Xu Y."/>
            <person name="Wang K."/>
            <person name="Zhou Z."/>
            <person name="Wang C."/>
            <person name="Geng S."/>
            <person name="Li B."/>
            <person name="Dong Q."/>
            <person name="Hou Y."/>
            <person name="Wang H."/>
            <person name="Ai P."/>
            <person name="Liu Z."/>
            <person name="Yi F."/>
            <person name="Sun M."/>
            <person name="An G."/>
            <person name="Cheng J."/>
            <person name="Zhang Y."/>
            <person name="Shi Q."/>
            <person name="Xie Y."/>
            <person name="Shi X."/>
            <person name="Chang Y."/>
            <person name="Huang F."/>
            <person name="Chen Y."/>
            <person name="Hong S."/>
            <person name="Mi L."/>
            <person name="Sun Q."/>
            <person name="Zhang L."/>
            <person name="Zhou B."/>
            <person name="Peng R."/>
            <person name="Zhang X."/>
            <person name="Liu F."/>
        </authorList>
    </citation>
    <scope>NUCLEOTIDE SEQUENCE [LARGE SCALE GENOMIC DNA]</scope>
    <source>
        <strain evidence="3">cv. PA1801</strain>
    </source>
</reference>
<gene>
    <name evidence="2" type="ORF">EPI10_015889</name>
</gene>
<keyword evidence="3" id="KW-1185">Reference proteome</keyword>
<organism evidence="2 3">
    <name type="scientific">Gossypium australe</name>
    <dbReference type="NCBI Taxonomy" id="47621"/>
    <lineage>
        <taxon>Eukaryota</taxon>
        <taxon>Viridiplantae</taxon>
        <taxon>Streptophyta</taxon>
        <taxon>Embryophyta</taxon>
        <taxon>Tracheophyta</taxon>
        <taxon>Spermatophyta</taxon>
        <taxon>Magnoliopsida</taxon>
        <taxon>eudicotyledons</taxon>
        <taxon>Gunneridae</taxon>
        <taxon>Pentapetalae</taxon>
        <taxon>rosids</taxon>
        <taxon>malvids</taxon>
        <taxon>Malvales</taxon>
        <taxon>Malvaceae</taxon>
        <taxon>Malvoideae</taxon>
        <taxon>Gossypium</taxon>
    </lineage>
</organism>
<dbReference type="Pfam" id="PF10536">
    <property type="entry name" value="PMD"/>
    <property type="match status" value="1"/>
</dbReference>
<dbReference type="PANTHER" id="PTHR46033:SF8">
    <property type="entry name" value="PROTEIN MAINTENANCE OF MERISTEMS-LIKE"/>
    <property type="match status" value="1"/>
</dbReference>
<protein>
    <submittedName>
        <fullName evidence="2">Serine/threonine-protein phosphatase 7 long form-like protein isoform X2</fullName>
    </submittedName>
</protein>
<sequence length="63" mass="7383">MNTRPSKKLVDFREASELSWGSTVLVTLYREICRATQPLKNKISSCILLLQSWARYRLPFLRP</sequence>
<feature type="domain" description="Aminotransferase-like plant mobile" evidence="1">
    <location>
        <begin position="8"/>
        <end position="63"/>
    </location>
</feature>
<evidence type="ECO:0000259" key="1">
    <source>
        <dbReference type="Pfam" id="PF10536"/>
    </source>
</evidence>
<dbReference type="AlphaFoldDB" id="A0A5B6VLK9"/>
<name>A0A5B6VLK9_9ROSI</name>
<proteinExistence type="predicted"/>
<dbReference type="OrthoDB" id="981154at2759"/>
<dbReference type="Proteomes" id="UP000325315">
    <property type="component" value="Unassembled WGS sequence"/>
</dbReference>
<dbReference type="InterPro" id="IPR044824">
    <property type="entry name" value="MAIN-like"/>
</dbReference>
<evidence type="ECO:0000313" key="3">
    <source>
        <dbReference type="Proteomes" id="UP000325315"/>
    </source>
</evidence>
<dbReference type="PANTHER" id="PTHR46033">
    <property type="entry name" value="PROTEIN MAIN-LIKE 2"/>
    <property type="match status" value="1"/>
</dbReference>
<dbReference type="GO" id="GO:0010073">
    <property type="term" value="P:meristem maintenance"/>
    <property type="evidence" value="ECO:0007669"/>
    <property type="project" value="InterPro"/>
</dbReference>
<dbReference type="EMBL" id="SMMG02000006">
    <property type="protein sequence ID" value="KAA3470159.1"/>
    <property type="molecule type" value="Genomic_DNA"/>
</dbReference>